<evidence type="ECO:0000256" key="5">
    <source>
        <dbReference type="ARBA" id="ARBA00022912"/>
    </source>
</evidence>
<feature type="domain" description="Fibronectin type-III" evidence="13">
    <location>
        <begin position="533"/>
        <end position="633"/>
    </location>
</feature>
<evidence type="ECO:0000256" key="2">
    <source>
        <dbReference type="ARBA" id="ARBA00022692"/>
    </source>
</evidence>
<dbReference type="InterPro" id="IPR013783">
    <property type="entry name" value="Ig-like_fold"/>
</dbReference>
<feature type="domain" description="Fibronectin type-III" evidence="13">
    <location>
        <begin position="902"/>
        <end position="995"/>
    </location>
</feature>
<comment type="subcellular location">
    <subcellularLocation>
        <location evidence="1">Membrane</location>
        <topology evidence="1">Single-pass membrane protein</topology>
    </subcellularLocation>
</comment>
<dbReference type="PRINTS" id="PR00700">
    <property type="entry name" value="PRTYPHPHTASE"/>
</dbReference>
<dbReference type="SMART" id="SM00060">
    <property type="entry name" value="FN3"/>
    <property type="match status" value="9"/>
</dbReference>
<dbReference type="STRING" id="282301.A0A267EJ06"/>
<dbReference type="Pfam" id="PF00041">
    <property type="entry name" value="fn3"/>
    <property type="match status" value="1"/>
</dbReference>
<evidence type="ECO:0000256" key="8">
    <source>
        <dbReference type="ARBA" id="ARBA00023180"/>
    </source>
</evidence>
<keyword evidence="15" id="KW-1185">Reference proteome</keyword>
<feature type="region of interest" description="Disordered" evidence="9">
    <location>
        <begin position="59"/>
        <end position="80"/>
    </location>
</feature>
<gene>
    <name evidence="14" type="ORF">BOX15_Mlig006350g1</name>
</gene>
<keyword evidence="7 10" id="KW-0472">Membrane</keyword>
<keyword evidence="2 10" id="KW-0812">Transmembrane</keyword>
<dbReference type="SMART" id="SM00404">
    <property type="entry name" value="PTPc_motif"/>
    <property type="match status" value="1"/>
</dbReference>
<dbReference type="InterPro" id="IPR003595">
    <property type="entry name" value="Tyr_Pase_cat"/>
</dbReference>
<accession>A0A267EJ06</accession>
<dbReference type="InterPro" id="IPR000242">
    <property type="entry name" value="PTP_cat"/>
</dbReference>
<evidence type="ECO:0000256" key="9">
    <source>
        <dbReference type="SAM" id="MobiDB-lite"/>
    </source>
</evidence>
<dbReference type="CDD" id="cd00063">
    <property type="entry name" value="FN3"/>
    <property type="match status" value="4"/>
</dbReference>
<evidence type="ECO:0000256" key="3">
    <source>
        <dbReference type="ARBA" id="ARBA00022729"/>
    </source>
</evidence>
<keyword evidence="4" id="KW-0378">Hydrolase</keyword>
<keyword evidence="8" id="KW-0325">Glycoprotein</keyword>
<dbReference type="InterPro" id="IPR000387">
    <property type="entry name" value="Tyr_Pase_dom"/>
</dbReference>
<feature type="domain" description="Tyrosine-protein phosphatase" evidence="11">
    <location>
        <begin position="1450"/>
        <end position="1725"/>
    </location>
</feature>
<dbReference type="CDD" id="cd00047">
    <property type="entry name" value="PTPc"/>
    <property type="match status" value="1"/>
</dbReference>
<evidence type="ECO:0000259" key="13">
    <source>
        <dbReference type="PROSITE" id="PS50853"/>
    </source>
</evidence>
<dbReference type="SMART" id="SM00194">
    <property type="entry name" value="PTPc"/>
    <property type="match status" value="1"/>
</dbReference>
<dbReference type="Pfam" id="PF00102">
    <property type="entry name" value="Y_phosphatase"/>
    <property type="match status" value="1"/>
</dbReference>
<dbReference type="PROSITE" id="PS50055">
    <property type="entry name" value="TYR_PHOSPHATASE_PTP"/>
    <property type="match status" value="1"/>
</dbReference>
<dbReference type="InterPro" id="IPR016130">
    <property type="entry name" value="Tyr_Pase_AS"/>
</dbReference>
<evidence type="ECO:0000256" key="7">
    <source>
        <dbReference type="ARBA" id="ARBA00023136"/>
    </source>
</evidence>
<evidence type="ECO:0000256" key="4">
    <source>
        <dbReference type="ARBA" id="ARBA00022801"/>
    </source>
</evidence>
<evidence type="ECO:0000313" key="15">
    <source>
        <dbReference type="Proteomes" id="UP000215902"/>
    </source>
</evidence>
<feature type="region of interest" description="Disordered" evidence="9">
    <location>
        <begin position="517"/>
        <end position="536"/>
    </location>
</feature>
<dbReference type="PROSITE" id="PS50056">
    <property type="entry name" value="TYR_PHOSPHATASE_2"/>
    <property type="match status" value="1"/>
</dbReference>
<feature type="domain" description="Tyrosine specific protein phosphatases" evidence="12">
    <location>
        <begin position="1638"/>
        <end position="1716"/>
    </location>
</feature>
<reference evidence="14 15" key="1">
    <citation type="submission" date="2017-06" db="EMBL/GenBank/DDBJ databases">
        <title>A platform for efficient transgenesis in Macrostomum lignano, a flatworm model organism for stem cell research.</title>
        <authorList>
            <person name="Berezikov E."/>
        </authorList>
    </citation>
    <scope>NUCLEOTIDE SEQUENCE [LARGE SCALE GENOMIC DNA]</scope>
    <source>
        <strain evidence="14">DV1</strain>
        <tissue evidence="14">Whole organism</tissue>
    </source>
</reference>
<dbReference type="OrthoDB" id="9908419at2759"/>
<dbReference type="SUPFAM" id="SSF52799">
    <property type="entry name" value="(Phosphotyrosine protein) phosphatases II"/>
    <property type="match status" value="1"/>
</dbReference>
<dbReference type="InterPro" id="IPR036116">
    <property type="entry name" value="FN3_sf"/>
</dbReference>
<evidence type="ECO:0000259" key="11">
    <source>
        <dbReference type="PROSITE" id="PS50055"/>
    </source>
</evidence>
<feature type="transmembrane region" description="Helical" evidence="10">
    <location>
        <begin position="1366"/>
        <end position="1388"/>
    </location>
</feature>
<dbReference type="GO" id="GO:0004725">
    <property type="term" value="F:protein tyrosine phosphatase activity"/>
    <property type="evidence" value="ECO:0007669"/>
    <property type="project" value="InterPro"/>
</dbReference>
<comment type="caution">
    <text evidence="14">The sequence shown here is derived from an EMBL/GenBank/DDBJ whole genome shotgun (WGS) entry which is preliminary data.</text>
</comment>
<keyword evidence="6 10" id="KW-1133">Transmembrane helix</keyword>
<name>A0A267EJ06_9PLAT</name>
<dbReference type="Proteomes" id="UP000215902">
    <property type="component" value="Unassembled WGS sequence"/>
</dbReference>
<organism evidence="14 15">
    <name type="scientific">Macrostomum lignano</name>
    <dbReference type="NCBI Taxonomy" id="282301"/>
    <lineage>
        <taxon>Eukaryota</taxon>
        <taxon>Metazoa</taxon>
        <taxon>Spiralia</taxon>
        <taxon>Lophotrochozoa</taxon>
        <taxon>Platyhelminthes</taxon>
        <taxon>Rhabditophora</taxon>
        <taxon>Macrostomorpha</taxon>
        <taxon>Macrostomida</taxon>
        <taxon>Macrostomidae</taxon>
        <taxon>Macrostomum</taxon>
    </lineage>
</organism>
<dbReference type="PROSITE" id="PS00383">
    <property type="entry name" value="TYR_PHOSPHATASE_1"/>
    <property type="match status" value="1"/>
</dbReference>
<dbReference type="PROSITE" id="PS50853">
    <property type="entry name" value="FN3"/>
    <property type="match status" value="2"/>
</dbReference>
<dbReference type="SUPFAM" id="SSF49265">
    <property type="entry name" value="Fibronectin type III"/>
    <property type="match status" value="5"/>
</dbReference>
<sequence>NSKGVLAVCQRKTYCRDSPFPLRPFSVAMPTSASSSRVSAVLLLLTVCSLPVLQLTKASTTDAPATTEAPTEAPTTTISTLPSVTDLKPDAARASVDSVYFSWTPVTESGASYCVNCSGKPGECNITASNYTCTGLSSGAEHSVTVVAQAPGHLDSPPSSATGKTLVAPVASVTVTGFNVTCLDVEWPASNTSGVTYNLTCGSDSPIDAGRELKGSCCGLQSGENHTATVVVVKAGFNNSSPASIVGQTLLSPVANASIAWSSTYESVHVSWNASSSRDVQYSVTIGSNTAKQLNETSTNQTSLSPGSVQSIKIIVKKAGFADSLPAMSKALTKPRLNASSATFSTDFTLDAVTLANSALSAVWNNTVAIGADFLSIDLKSLKLNMNMRETFDKLKAEFKGEYAYSDNVTIEVVAVAEKDGLVQNSSGTYTVVQRTDPSAPNATWTSVNSRSLKVKLEATSHSELLIAQLSNIAGNVLFNKSCPRWMQSCELEFQPLSPHTNYSLNVNAAYYERTSPAVEPRQQETLQDSPAAPQDARVTNLSADSLKLSWSPPSEPNGVIIAYTVRCFANGIGSGNDSVPKNVTLNAGTNTTFNATINDLSPGVQFDCSVTAWTSAGESPSSPKTNLTLLDDLAPSKSLDEVPRFASRRGQGVVSLWKSFQFSRGLIFEYVLRLDKINVSSGNSPISCSFAARIVCTDCSRSQLPALSELDGCSNVTNSSFSFSQTNGQDLQVDTGDILEPYTPYRITVWPVNRAGPGPNSTSSVARTLEQPSDPVSSPVLTPDKRQIDLKFGLPAVTRGRIMAYTVSLSASNGSCIGGYVMDLNLTCELSPPDKCNVSDTVNQLLSGCSPISNISSSAPIKLLGLWPWANYSVSVTPVSQTLAGQTWSRTDRTLPDTPDPPEGLNVKEIGDTFAVLGWTPPTMLNGVFQQYWFRIETGSVKSLWTLLPDYSLETYRATPLTQCGNYNFKLLTENNYGNSSEASVPSKTKIGDLSASVVVRNVTAIETTHDTVKLTWKAVTHGLCDVSYNVVRNSSTPKTETGATHLAPDLLPYTWYHFTIEAKVEFNGATETAAVTPSAGIVIRTDPYKATKPRGFACSPVPNQLNKVRCTWQQPDRFNGVPIRYELQLLNTPPGVKVFETLPYNASTLGLTITSLAYIKPEDQLRFGVLLVNTPGGEIKGFEEQISTPVEITPGKAYSVPGVNIQDGANVEQIGHEKIKINLEGFSKAFNDSYGKIRYCRLLVGQDKLSDAEWTLDGDRNYAGSDRGYKRPYAFNVSCGSAPVNTEPFRASSASRLAAPSSVVDETTVIIGSGSEDCVGECNGPLTYEQPYRVYLVACTSAGCSLSNANIKFTTGFNHLLRQLIGGIVGGVLGALLVVAIVVLLIKRMDKCKGGSKPPENANGFSNTNRPEWYESGFWSESPIPRAVAIADFRRYVGFMLRDSELEVHRQFEEIKEAALEREQKDFSLNVATADCNRAKNRYTDILPYDHTRVVLESSYEGPGHAPDDYINANYIKGLDREREFIASQGPIQGTIDDHWRMIYQHKVTLILTLTQCQEGMKRKSERYWPEIVGQCETYDEIKVFLESESEMGSYTVRRMSVTCSTDRNQTEPLQVVQLFYLGWADYNVPNVDDLADFLAQMRSYAPKLRRSDDEPPILVHCSAGVGRTGTLIALDILVRSLELRGAKTINVFETVMQLRACRKLMVQTKGQLAFIYRFMINYLDSHNYLEPIDGPNSDPRDMEMSAVYVTPRHSVAGASNPAYQADERV</sequence>
<evidence type="ECO:0000313" key="14">
    <source>
        <dbReference type="EMBL" id="PAA61515.1"/>
    </source>
</evidence>
<dbReference type="Gene3D" id="3.90.190.10">
    <property type="entry name" value="Protein tyrosine phosphatase superfamily"/>
    <property type="match status" value="1"/>
</dbReference>
<keyword evidence="3" id="KW-0732">Signal</keyword>
<keyword evidence="5" id="KW-0904">Protein phosphatase</keyword>
<feature type="non-terminal residue" evidence="14">
    <location>
        <position position="1"/>
    </location>
</feature>
<evidence type="ECO:0000259" key="12">
    <source>
        <dbReference type="PROSITE" id="PS50056"/>
    </source>
</evidence>
<evidence type="ECO:0000256" key="6">
    <source>
        <dbReference type="ARBA" id="ARBA00022989"/>
    </source>
</evidence>
<dbReference type="InterPro" id="IPR050713">
    <property type="entry name" value="RTP_Phos/Ushers"/>
</dbReference>
<dbReference type="Gene3D" id="2.60.40.10">
    <property type="entry name" value="Immunoglobulins"/>
    <property type="match status" value="4"/>
</dbReference>
<dbReference type="PANTHER" id="PTHR46957">
    <property type="entry name" value="CYTOKINE RECEPTOR"/>
    <property type="match status" value="1"/>
</dbReference>
<protein>
    <submittedName>
        <fullName evidence="14">Uncharacterized protein</fullName>
    </submittedName>
</protein>
<evidence type="ECO:0000256" key="1">
    <source>
        <dbReference type="ARBA" id="ARBA00004167"/>
    </source>
</evidence>
<proteinExistence type="predicted"/>
<dbReference type="GO" id="GO:0016020">
    <property type="term" value="C:membrane"/>
    <property type="evidence" value="ECO:0007669"/>
    <property type="project" value="UniProtKB-SubCell"/>
</dbReference>
<dbReference type="InterPro" id="IPR029021">
    <property type="entry name" value="Prot-tyrosine_phosphatase-like"/>
</dbReference>
<dbReference type="InterPro" id="IPR003961">
    <property type="entry name" value="FN3_dom"/>
</dbReference>
<evidence type="ECO:0000256" key="10">
    <source>
        <dbReference type="SAM" id="Phobius"/>
    </source>
</evidence>
<feature type="compositionally biased region" description="Polar residues" evidence="9">
    <location>
        <begin position="760"/>
        <end position="781"/>
    </location>
</feature>
<dbReference type="PANTHER" id="PTHR46957:SF3">
    <property type="entry name" value="CYTOKINE RECEPTOR"/>
    <property type="match status" value="1"/>
</dbReference>
<dbReference type="EMBL" id="NIVC01002024">
    <property type="protein sequence ID" value="PAA61515.1"/>
    <property type="molecule type" value="Genomic_DNA"/>
</dbReference>
<feature type="region of interest" description="Disordered" evidence="9">
    <location>
        <begin position="759"/>
        <end position="782"/>
    </location>
</feature>